<comment type="caution">
    <text evidence="1">The sequence shown here is derived from an EMBL/GenBank/DDBJ whole genome shotgun (WGS) entry which is preliminary data.</text>
</comment>
<reference evidence="1" key="1">
    <citation type="submission" date="2019-04" db="EMBL/GenBank/DDBJ databases">
        <title>Microbes associate with the intestines of laboratory mice.</title>
        <authorList>
            <person name="Navarre W."/>
            <person name="Wong E."/>
            <person name="Huang K."/>
            <person name="Tropini C."/>
            <person name="Ng K."/>
            <person name="Yu B."/>
        </authorList>
    </citation>
    <scope>NUCLEOTIDE SEQUENCE</scope>
    <source>
        <strain evidence="1">NM01_1-7b</strain>
    </source>
</reference>
<organism evidence="1 2">
    <name type="scientific">Petralouisia muris</name>
    <dbReference type="NCBI Taxonomy" id="3032872"/>
    <lineage>
        <taxon>Bacteria</taxon>
        <taxon>Bacillati</taxon>
        <taxon>Bacillota</taxon>
        <taxon>Clostridia</taxon>
        <taxon>Lachnospirales</taxon>
        <taxon>Lachnospiraceae</taxon>
        <taxon>Petralouisia</taxon>
    </lineage>
</organism>
<sequence>MKKKIMLLLCAVCTAALLGGCGTNQKENSDQKESTDKEETGGSEDQKEAIEYNAADYVELGEYMGLEVSLGSYEVTDEDVKNEVTNALLAYPVYEDTEKDTVEDGDFVNIDYEGLKDGEAFNGGTAQGAVLEIGSNSFIDGFEEGLIGVKVGEKVALDLTFPEGYQNAELAGQAVVFNVTVNKIVNKSDMTYDMLDDAFVEKNMSSQGYKTVEDFENGVRTQLEESKEVTKEQETQAAVIQKLKEVCKVKEFPDGLLDQRMDEYMARFNANLEAYGMKLEDYLSTSGFTEEDFNAQAEQLVTETLEGELIIEAIAQKEKIEISDEEFEEYKKSVVEEYGYESEEALLEQHGEEYVRNVYLREKTIDMLTKNAKITYGENSGEAKGAGEETSEEGQETGEKETSEEGQETGEKETAEE</sequence>
<name>A0AC61S1T1_9FIRM</name>
<proteinExistence type="predicted"/>
<protein>
    <submittedName>
        <fullName evidence="1">Trigger factor</fullName>
        <ecNumber evidence="1">5.2.1.8</ecNumber>
    </submittedName>
</protein>
<keyword evidence="1" id="KW-0413">Isomerase</keyword>
<gene>
    <name evidence="1" type="primary">tig</name>
    <name evidence="1" type="ORF">E5329_02215</name>
</gene>
<dbReference type="EC" id="5.2.1.8" evidence="1"/>
<accession>A0AC61S1T1</accession>
<dbReference type="Proteomes" id="UP000304953">
    <property type="component" value="Unassembled WGS sequence"/>
</dbReference>
<keyword evidence="2" id="KW-1185">Reference proteome</keyword>
<evidence type="ECO:0000313" key="2">
    <source>
        <dbReference type="Proteomes" id="UP000304953"/>
    </source>
</evidence>
<evidence type="ECO:0000313" key="1">
    <source>
        <dbReference type="EMBL" id="TGY97955.1"/>
    </source>
</evidence>
<dbReference type="EMBL" id="SRYA01000003">
    <property type="protein sequence ID" value="TGY97955.1"/>
    <property type="molecule type" value="Genomic_DNA"/>
</dbReference>